<accession>A0A1G1XPZ5</accession>
<sequence>MKWTFSAFVHVFIDKEKTGHETIVIETVFEETKMFTTKSLIESVEFEVAKRGKIFDYIVVIKIKPFFEQTASQKSATDPKVVAQIKTEQKPPSETNSGKGSKS</sequence>
<dbReference type="Proteomes" id="UP000176260">
    <property type="component" value="Unassembled WGS sequence"/>
</dbReference>
<name>A0A1G1XPZ5_9BACT</name>
<dbReference type="AlphaFoldDB" id="A0A1G1XPZ5"/>
<evidence type="ECO:0000256" key="1">
    <source>
        <dbReference type="SAM" id="MobiDB-lite"/>
    </source>
</evidence>
<feature type="compositionally biased region" description="Polar residues" evidence="1">
    <location>
        <begin position="90"/>
        <end position="103"/>
    </location>
</feature>
<evidence type="ECO:0000313" key="2">
    <source>
        <dbReference type="EMBL" id="OGY42042.1"/>
    </source>
</evidence>
<dbReference type="EMBL" id="MHIA01000019">
    <property type="protein sequence ID" value="OGY42042.1"/>
    <property type="molecule type" value="Genomic_DNA"/>
</dbReference>
<protein>
    <submittedName>
        <fullName evidence="2">Uncharacterized protein</fullName>
    </submittedName>
</protein>
<gene>
    <name evidence="2" type="ORF">A2Y67_03095</name>
</gene>
<feature type="region of interest" description="Disordered" evidence="1">
    <location>
        <begin position="70"/>
        <end position="103"/>
    </location>
</feature>
<proteinExistence type="predicted"/>
<evidence type="ECO:0000313" key="3">
    <source>
        <dbReference type="Proteomes" id="UP000176260"/>
    </source>
</evidence>
<organism evidence="2 3">
    <name type="scientific">Candidatus Buchananbacteria bacterium RBG_13_39_9</name>
    <dbReference type="NCBI Taxonomy" id="1797531"/>
    <lineage>
        <taxon>Bacteria</taxon>
        <taxon>Candidatus Buchananiibacteriota</taxon>
    </lineage>
</organism>
<comment type="caution">
    <text evidence="2">The sequence shown here is derived from an EMBL/GenBank/DDBJ whole genome shotgun (WGS) entry which is preliminary data.</text>
</comment>
<reference evidence="2 3" key="1">
    <citation type="journal article" date="2016" name="Nat. Commun.">
        <title>Thousands of microbial genomes shed light on interconnected biogeochemical processes in an aquifer system.</title>
        <authorList>
            <person name="Anantharaman K."/>
            <person name="Brown C.T."/>
            <person name="Hug L.A."/>
            <person name="Sharon I."/>
            <person name="Castelle C.J."/>
            <person name="Probst A.J."/>
            <person name="Thomas B.C."/>
            <person name="Singh A."/>
            <person name="Wilkins M.J."/>
            <person name="Karaoz U."/>
            <person name="Brodie E.L."/>
            <person name="Williams K.H."/>
            <person name="Hubbard S.S."/>
            <person name="Banfield J.F."/>
        </authorList>
    </citation>
    <scope>NUCLEOTIDE SEQUENCE [LARGE SCALE GENOMIC DNA]</scope>
</reference>